<dbReference type="InterPro" id="IPR036590">
    <property type="entry name" value="SRAP-like"/>
</dbReference>
<accession>A0A6B8KDH8</accession>
<dbReference type="AlphaFoldDB" id="A0A6B8KDH8"/>
<protein>
    <recommendedName>
        <fullName evidence="8">Abasic site processing protein</fullName>
        <ecNumber evidence="8">3.4.-.-</ecNumber>
    </recommendedName>
</protein>
<evidence type="ECO:0000256" key="8">
    <source>
        <dbReference type="RuleBase" id="RU364100"/>
    </source>
</evidence>
<dbReference type="OrthoDB" id="9782620at2"/>
<keyword evidence="5" id="KW-0190">Covalent protein-DNA linkage</keyword>
<proteinExistence type="inferred from homology"/>
<dbReference type="InterPro" id="IPR003738">
    <property type="entry name" value="SRAP"/>
</dbReference>
<evidence type="ECO:0000256" key="1">
    <source>
        <dbReference type="ARBA" id="ARBA00008136"/>
    </source>
</evidence>
<dbReference type="GO" id="GO:0008233">
    <property type="term" value="F:peptidase activity"/>
    <property type="evidence" value="ECO:0007669"/>
    <property type="project" value="UniProtKB-KW"/>
</dbReference>
<evidence type="ECO:0000256" key="4">
    <source>
        <dbReference type="ARBA" id="ARBA00022801"/>
    </source>
</evidence>
<dbReference type="Pfam" id="PF02586">
    <property type="entry name" value="SRAP"/>
    <property type="match status" value="1"/>
</dbReference>
<dbReference type="RefSeq" id="WP_136496020.1">
    <property type="nucleotide sequence ID" value="NZ_CP046052.1"/>
</dbReference>
<sequence>MCGRFTQSLSWAQLRQLADLVGQPRNLRPRFNIAPTTQIEVIRAAPGGAELIPMRWGLIPSWWRKPLRELPSNFNARIETAAEKPMFRAAFASRRCIIPATGFYEWTGKAGQKTPHYFSAADGAPLALAGLWESWRDPESGENILSATIIVGPASAWMQPYHDRMPIMLEWTEAVRWLHGSDPASLLQEAQGKIALQEWIVSKGVNAAGANDGDSTLIEPAQTLFASMDKAVS</sequence>
<dbReference type="Gene3D" id="3.90.1680.10">
    <property type="entry name" value="SOS response associated peptidase-like"/>
    <property type="match status" value="1"/>
</dbReference>
<keyword evidence="7" id="KW-0456">Lyase</keyword>
<evidence type="ECO:0000256" key="2">
    <source>
        <dbReference type="ARBA" id="ARBA00022670"/>
    </source>
</evidence>
<keyword evidence="4 8" id="KW-0378">Hydrolase</keyword>
<keyword evidence="2 8" id="KW-0645">Protease</keyword>
<dbReference type="EMBL" id="CP046052">
    <property type="protein sequence ID" value="QGM45749.1"/>
    <property type="molecule type" value="Genomic_DNA"/>
</dbReference>
<dbReference type="PANTHER" id="PTHR13604:SF0">
    <property type="entry name" value="ABASIC SITE PROCESSING PROTEIN HMCES"/>
    <property type="match status" value="1"/>
</dbReference>
<dbReference type="Proteomes" id="UP000309061">
    <property type="component" value="Chromosome"/>
</dbReference>
<comment type="similarity">
    <text evidence="1 8">Belongs to the SOS response-associated peptidase family.</text>
</comment>
<dbReference type="GO" id="GO:0003697">
    <property type="term" value="F:single-stranded DNA binding"/>
    <property type="evidence" value="ECO:0007669"/>
    <property type="project" value="InterPro"/>
</dbReference>
<dbReference type="GO" id="GO:0016829">
    <property type="term" value="F:lyase activity"/>
    <property type="evidence" value="ECO:0007669"/>
    <property type="project" value="UniProtKB-KW"/>
</dbReference>
<keyword evidence="10" id="KW-1185">Reference proteome</keyword>
<dbReference type="GO" id="GO:0006508">
    <property type="term" value="P:proteolysis"/>
    <property type="evidence" value="ECO:0007669"/>
    <property type="project" value="UniProtKB-KW"/>
</dbReference>
<evidence type="ECO:0000313" key="9">
    <source>
        <dbReference type="EMBL" id="QGM45749.1"/>
    </source>
</evidence>
<dbReference type="SUPFAM" id="SSF143081">
    <property type="entry name" value="BB1717-like"/>
    <property type="match status" value="1"/>
</dbReference>
<evidence type="ECO:0000256" key="7">
    <source>
        <dbReference type="ARBA" id="ARBA00023239"/>
    </source>
</evidence>
<organism evidence="9 10">
    <name type="scientific">Methylocystis heyeri</name>
    <dbReference type="NCBI Taxonomy" id="391905"/>
    <lineage>
        <taxon>Bacteria</taxon>
        <taxon>Pseudomonadati</taxon>
        <taxon>Pseudomonadota</taxon>
        <taxon>Alphaproteobacteria</taxon>
        <taxon>Hyphomicrobiales</taxon>
        <taxon>Methylocystaceae</taxon>
        <taxon>Methylocystis</taxon>
    </lineage>
</organism>
<evidence type="ECO:0000256" key="5">
    <source>
        <dbReference type="ARBA" id="ARBA00023124"/>
    </source>
</evidence>
<evidence type="ECO:0000256" key="6">
    <source>
        <dbReference type="ARBA" id="ARBA00023125"/>
    </source>
</evidence>
<evidence type="ECO:0000313" key="10">
    <source>
        <dbReference type="Proteomes" id="UP000309061"/>
    </source>
</evidence>
<reference evidence="9 10" key="1">
    <citation type="submission" date="2019-11" db="EMBL/GenBank/DDBJ databases">
        <title>The genome sequence of Methylocystis heyeri.</title>
        <authorList>
            <person name="Oshkin I.Y."/>
            <person name="Miroshnikov K."/>
            <person name="Dedysh S.N."/>
        </authorList>
    </citation>
    <scope>NUCLEOTIDE SEQUENCE [LARGE SCALE GENOMIC DNA]</scope>
    <source>
        <strain evidence="9 10">H2</strain>
    </source>
</reference>
<keyword evidence="6" id="KW-0238">DNA-binding</keyword>
<dbReference type="GO" id="GO:0106300">
    <property type="term" value="P:protein-DNA covalent cross-linking repair"/>
    <property type="evidence" value="ECO:0007669"/>
    <property type="project" value="InterPro"/>
</dbReference>
<dbReference type="EC" id="3.4.-.-" evidence="8"/>
<evidence type="ECO:0000256" key="3">
    <source>
        <dbReference type="ARBA" id="ARBA00022763"/>
    </source>
</evidence>
<gene>
    <name evidence="9" type="ORF">H2LOC_008555</name>
</gene>
<dbReference type="KEGG" id="mhey:H2LOC_008555"/>
<keyword evidence="3" id="KW-0227">DNA damage</keyword>
<name>A0A6B8KDH8_9HYPH</name>
<dbReference type="PANTHER" id="PTHR13604">
    <property type="entry name" value="DC12-RELATED"/>
    <property type="match status" value="1"/>
</dbReference>